<dbReference type="GO" id="GO:0016787">
    <property type="term" value="F:hydrolase activity"/>
    <property type="evidence" value="ECO:0007669"/>
    <property type="project" value="UniProtKB-KW"/>
</dbReference>
<name>A0A699YNL5_HAELA</name>
<dbReference type="FunFam" id="3.40.50.300:FF:000097">
    <property type="entry name" value="Regulator of nonsense transcripts 1"/>
    <property type="match status" value="1"/>
</dbReference>
<keyword evidence="13" id="KW-1185">Reference proteome</keyword>
<feature type="non-terminal residue" evidence="12">
    <location>
        <position position="196"/>
    </location>
</feature>
<dbReference type="AlphaFoldDB" id="A0A699YNL5"/>
<evidence type="ECO:0000256" key="2">
    <source>
        <dbReference type="ARBA" id="ARBA00007913"/>
    </source>
</evidence>
<evidence type="ECO:0000256" key="3">
    <source>
        <dbReference type="ARBA" id="ARBA00022490"/>
    </source>
</evidence>
<organism evidence="12 13">
    <name type="scientific">Haematococcus lacustris</name>
    <name type="common">Green alga</name>
    <name type="synonym">Haematococcus pluvialis</name>
    <dbReference type="NCBI Taxonomy" id="44745"/>
    <lineage>
        <taxon>Eukaryota</taxon>
        <taxon>Viridiplantae</taxon>
        <taxon>Chlorophyta</taxon>
        <taxon>core chlorophytes</taxon>
        <taxon>Chlorophyceae</taxon>
        <taxon>CS clade</taxon>
        <taxon>Chlamydomonadales</taxon>
        <taxon>Haematococcaceae</taxon>
        <taxon>Haematococcus</taxon>
    </lineage>
</organism>
<evidence type="ECO:0000256" key="10">
    <source>
        <dbReference type="ARBA" id="ARBA00022840"/>
    </source>
</evidence>
<evidence type="ECO:0000313" key="13">
    <source>
        <dbReference type="Proteomes" id="UP000485058"/>
    </source>
</evidence>
<dbReference type="Proteomes" id="UP000485058">
    <property type="component" value="Unassembled WGS sequence"/>
</dbReference>
<dbReference type="PANTHER" id="PTHR10887">
    <property type="entry name" value="DNA2/NAM7 HELICASE FAMILY"/>
    <property type="match status" value="1"/>
</dbReference>
<dbReference type="GO" id="GO:0000184">
    <property type="term" value="P:nuclear-transcribed mRNA catabolic process, nonsense-mediated decay"/>
    <property type="evidence" value="ECO:0007669"/>
    <property type="project" value="TreeGrafter"/>
</dbReference>
<keyword evidence="5" id="KW-0547">Nucleotide-binding</keyword>
<dbReference type="Gene3D" id="3.40.50.300">
    <property type="entry name" value="P-loop containing nucleotide triphosphate hydrolases"/>
    <property type="match status" value="1"/>
</dbReference>
<evidence type="ECO:0000256" key="9">
    <source>
        <dbReference type="ARBA" id="ARBA00022833"/>
    </source>
</evidence>
<comment type="caution">
    <text evidence="12">The sequence shown here is derived from an EMBL/GenBank/DDBJ whole genome shotgun (WGS) entry which is preliminary data.</text>
</comment>
<evidence type="ECO:0000256" key="1">
    <source>
        <dbReference type="ARBA" id="ARBA00004496"/>
    </source>
</evidence>
<dbReference type="GO" id="GO:0003724">
    <property type="term" value="F:RNA helicase activity"/>
    <property type="evidence" value="ECO:0007669"/>
    <property type="project" value="TreeGrafter"/>
</dbReference>
<dbReference type="InterPro" id="IPR047187">
    <property type="entry name" value="SF1_C_Upf1"/>
</dbReference>
<accession>A0A699YNL5</accession>
<evidence type="ECO:0000256" key="5">
    <source>
        <dbReference type="ARBA" id="ARBA00022741"/>
    </source>
</evidence>
<dbReference type="EMBL" id="BLLF01000416">
    <property type="protein sequence ID" value="GFH11580.1"/>
    <property type="molecule type" value="Genomic_DNA"/>
</dbReference>
<dbReference type="InterPro" id="IPR027417">
    <property type="entry name" value="P-loop_NTPase"/>
</dbReference>
<evidence type="ECO:0000256" key="7">
    <source>
        <dbReference type="ARBA" id="ARBA00022801"/>
    </source>
</evidence>
<protein>
    <recommendedName>
        <fullName evidence="11">DNA2/NAM7 helicase-like C-terminal domain-containing protein</fullName>
    </recommendedName>
</protein>
<sequence length="196" mass="21856">RTRISRPPPAWPPFFAGTSFLNRTEATNVEKIVTRFLQHGVNPGQIGVITPYEGQRAHVVSVMARSGTLRQDLYTDIEVSSVDAFQGREKDIIILSCVRSNEQQSLGFLGDPRRLNVALTRARYGLVILGNPRVLSRQPLWNALLVHFREAGCLVEGALSNLKPSMVQLSKPKKTFDRSSFGVGALTTNRYQPPER</sequence>
<dbReference type="PANTHER" id="PTHR10887:SF364">
    <property type="entry name" value="REGULATOR OF NONSENSE TRANSCRIPTS 1"/>
    <property type="match status" value="1"/>
</dbReference>
<dbReference type="GO" id="GO:0005524">
    <property type="term" value="F:ATP binding"/>
    <property type="evidence" value="ECO:0007669"/>
    <property type="project" value="UniProtKB-KW"/>
</dbReference>
<evidence type="ECO:0000313" key="12">
    <source>
        <dbReference type="EMBL" id="GFH11580.1"/>
    </source>
</evidence>
<dbReference type="GO" id="GO:0008270">
    <property type="term" value="F:zinc ion binding"/>
    <property type="evidence" value="ECO:0007669"/>
    <property type="project" value="UniProtKB-KW"/>
</dbReference>
<feature type="non-terminal residue" evidence="12">
    <location>
        <position position="1"/>
    </location>
</feature>
<dbReference type="InterPro" id="IPR045055">
    <property type="entry name" value="DNA2/NAM7-like"/>
</dbReference>
<keyword evidence="8" id="KW-0347">Helicase</keyword>
<comment type="subcellular location">
    <subcellularLocation>
        <location evidence="1">Cytoplasm</location>
    </subcellularLocation>
</comment>
<dbReference type="CDD" id="cd18808">
    <property type="entry name" value="SF1_C_Upf1"/>
    <property type="match status" value="1"/>
</dbReference>
<keyword evidence="4" id="KW-0479">Metal-binding</keyword>
<gene>
    <name evidence="12" type="ORF">HaLaN_07100</name>
</gene>
<comment type="similarity">
    <text evidence="2">Belongs to the DNA2/NAM7 helicase family.</text>
</comment>
<dbReference type="SUPFAM" id="SSF52540">
    <property type="entry name" value="P-loop containing nucleoside triphosphate hydrolases"/>
    <property type="match status" value="1"/>
</dbReference>
<dbReference type="InterPro" id="IPR041679">
    <property type="entry name" value="DNA2/NAM7-like_C"/>
</dbReference>
<evidence type="ECO:0000256" key="6">
    <source>
        <dbReference type="ARBA" id="ARBA00022771"/>
    </source>
</evidence>
<dbReference type="Pfam" id="PF13087">
    <property type="entry name" value="AAA_12"/>
    <property type="match status" value="1"/>
</dbReference>
<feature type="domain" description="DNA2/NAM7 helicase-like C-terminal" evidence="11">
    <location>
        <begin position="18"/>
        <end position="132"/>
    </location>
</feature>
<dbReference type="GO" id="GO:0005737">
    <property type="term" value="C:cytoplasm"/>
    <property type="evidence" value="ECO:0007669"/>
    <property type="project" value="UniProtKB-SubCell"/>
</dbReference>
<proteinExistence type="inferred from homology"/>
<evidence type="ECO:0000256" key="4">
    <source>
        <dbReference type="ARBA" id="ARBA00022723"/>
    </source>
</evidence>
<keyword evidence="9" id="KW-0862">Zinc</keyword>
<reference evidence="12 13" key="1">
    <citation type="submission" date="2020-02" db="EMBL/GenBank/DDBJ databases">
        <title>Draft genome sequence of Haematococcus lacustris strain NIES-144.</title>
        <authorList>
            <person name="Morimoto D."/>
            <person name="Nakagawa S."/>
            <person name="Yoshida T."/>
            <person name="Sawayama S."/>
        </authorList>
    </citation>
    <scope>NUCLEOTIDE SEQUENCE [LARGE SCALE GENOMIC DNA]</scope>
    <source>
        <strain evidence="12 13">NIES-144</strain>
    </source>
</reference>
<keyword evidence="3" id="KW-0963">Cytoplasm</keyword>
<keyword evidence="7" id="KW-0378">Hydrolase</keyword>
<keyword evidence="6" id="KW-0863">Zinc-finger</keyword>
<keyword evidence="10" id="KW-0067">ATP-binding</keyword>
<evidence type="ECO:0000256" key="8">
    <source>
        <dbReference type="ARBA" id="ARBA00022806"/>
    </source>
</evidence>
<evidence type="ECO:0000259" key="11">
    <source>
        <dbReference type="Pfam" id="PF13087"/>
    </source>
</evidence>